<accession>A0ABW6RK68</accession>
<protein>
    <submittedName>
        <fullName evidence="3">PepSY domain-containing protein</fullName>
    </submittedName>
</protein>
<feature type="region of interest" description="Disordered" evidence="1">
    <location>
        <begin position="111"/>
        <end position="211"/>
    </location>
</feature>
<organism evidence="3 4">
    <name type="scientific">Streptomyces flavidovirens</name>
    <dbReference type="NCBI Taxonomy" id="67298"/>
    <lineage>
        <taxon>Bacteria</taxon>
        <taxon>Bacillati</taxon>
        <taxon>Actinomycetota</taxon>
        <taxon>Actinomycetes</taxon>
        <taxon>Kitasatosporales</taxon>
        <taxon>Streptomycetaceae</taxon>
        <taxon>Streptomyces</taxon>
    </lineage>
</organism>
<evidence type="ECO:0000313" key="4">
    <source>
        <dbReference type="Proteomes" id="UP001601976"/>
    </source>
</evidence>
<feature type="compositionally biased region" description="Low complexity" evidence="1">
    <location>
        <begin position="111"/>
        <end position="121"/>
    </location>
</feature>
<dbReference type="InterPro" id="IPR025711">
    <property type="entry name" value="PepSY"/>
</dbReference>
<proteinExistence type="predicted"/>
<gene>
    <name evidence="3" type="ORF">ACFYWW_25020</name>
</gene>
<feature type="region of interest" description="Disordered" evidence="1">
    <location>
        <begin position="38"/>
        <end position="74"/>
    </location>
</feature>
<dbReference type="RefSeq" id="WP_355715541.1">
    <property type="nucleotide sequence ID" value="NZ_JBEXNP010000003.1"/>
</dbReference>
<feature type="compositionally biased region" description="Basic and acidic residues" evidence="1">
    <location>
        <begin position="162"/>
        <end position="183"/>
    </location>
</feature>
<evidence type="ECO:0000259" key="2">
    <source>
        <dbReference type="Pfam" id="PF03413"/>
    </source>
</evidence>
<dbReference type="Pfam" id="PF03413">
    <property type="entry name" value="PepSY"/>
    <property type="match status" value="2"/>
</dbReference>
<dbReference type="Gene3D" id="3.10.450.40">
    <property type="match status" value="2"/>
</dbReference>
<dbReference type="EMBL" id="JBIAPK010000008">
    <property type="protein sequence ID" value="MFF3341953.1"/>
    <property type="molecule type" value="Genomic_DNA"/>
</dbReference>
<keyword evidence="4" id="KW-1185">Reference proteome</keyword>
<name>A0ABW6RK68_9ACTN</name>
<dbReference type="Proteomes" id="UP001601976">
    <property type="component" value="Unassembled WGS sequence"/>
</dbReference>
<comment type="caution">
    <text evidence="3">The sequence shown here is derived from an EMBL/GenBank/DDBJ whole genome shotgun (WGS) entry which is preliminary data.</text>
</comment>
<feature type="domain" description="PepSY" evidence="2">
    <location>
        <begin position="83"/>
        <end position="164"/>
    </location>
</feature>
<evidence type="ECO:0000256" key="1">
    <source>
        <dbReference type="SAM" id="MobiDB-lite"/>
    </source>
</evidence>
<feature type="compositionally biased region" description="Polar residues" evidence="1">
    <location>
        <begin position="54"/>
        <end position="66"/>
    </location>
</feature>
<sequence>MNLQPTHVYRAVVPQARRVRIAALCAVAVAALVSGCGNSGDAKSPRAAAGQPEVRQTVSPSPTGSPRLTEDQAARKALVPTAKVTADKAAATAVGEVPGSTLLSIELKRSAGGAATASPDGSPSPSPSPSPGAGGSVWVAEVSEKDGTEHTVRIDAASGDVIRSRTDPGQDADDKRERAEWLTKVKQTPEQVAKAATDRKKGTVTSMELDDTDSGDVIWSVEVVTTDDWNKTTFDIDATTGDILSEDVDRD</sequence>
<reference evidence="3 4" key="1">
    <citation type="submission" date="2024-10" db="EMBL/GenBank/DDBJ databases">
        <title>The Natural Products Discovery Center: Release of the First 8490 Sequenced Strains for Exploring Actinobacteria Biosynthetic Diversity.</title>
        <authorList>
            <person name="Kalkreuter E."/>
            <person name="Kautsar S.A."/>
            <person name="Yang D."/>
            <person name="Bader C.D."/>
            <person name="Teijaro C.N."/>
            <person name="Fluegel L."/>
            <person name="Davis C.M."/>
            <person name="Simpson J.R."/>
            <person name="Lauterbach L."/>
            <person name="Steele A.D."/>
            <person name="Gui C."/>
            <person name="Meng S."/>
            <person name="Li G."/>
            <person name="Viehrig K."/>
            <person name="Ye F."/>
            <person name="Su P."/>
            <person name="Kiefer A.F."/>
            <person name="Nichols A."/>
            <person name="Cepeda A.J."/>
            <person name="Yan W."/>
            <person name="Fan B."/>
            <person name="Jiang Y."/>
            <person name="Adhikari A."/>
            <person name="Zheng C.-J."/>
            <person name="Schuster L."/>
            <person name="Cowan T.M."/>
            <person name="Smanski M.J."/>
            <person name="Chevrette M.G."/>
            <person name="De Carvalho L.P.S."/>
            <person name="Shen B."/>
        </authorList>
    </citation>
    <scope>NUCLEOTIDE SEQUENCE [LARGE SCALE GENOMIC DNA]</scope>
    <source>
        <strain evidence="3 4">NPDC003029</strain>
    </source>
</reference>
<feature type="domain" description="PepSY" evidence="2">
    <location>
        <begin position="186"/>
        <end position="246"/>
    </location>
</feature>
<evidence type="ECO:0000313" key="3">
    <source>
        <dbReference type="EMBL" id="MFF3341953.1"/>
    </source>
</evidence>
<feature type="compositionally biased region" description="Basic and acidic residues" evidence="1">
    <location>
        <begin position="142"/>
        <end position="153"/>
    </location>
</feature>